<evidence type="ECO:0000313" key="6">
    <source>
        <dbReference type="Ensembl" id="ENSECRP00000010001.1"/>
    </source>
</evidence>
<dbReference type="InterPro" id="IPR001067">
    <property type="entry name" value="Nuc_translocat"/>
</dbReference>
<dbReference type="AlphaFoldDB" id="A0A8C4X6X8"/>
<dbReference type="Ensembl" id="ENSECRT00000010167.1">
    <property type="protein sequence ID" value="ENSECRP00000010001.1"/>
    <property type="gene ID" value="ENSECRG00000003366.1"/>
</dbReference>
<evidence type="ECO:0000256" key="1">
    <source>
        <dbReference type="ARBA" id="ARBA00023015"/>
    </source>
</evidence>
<dbReference type="InterPro" id="IPR000014">
    <property type="entry name" value="PAS"/>
</dbReference>
<dbReference type="PROSITE" id="PS50112">
    <property type="entry name" value="PAS"/>
    <property type="match status" value="1"/>
</dbReference>
<dbReference type="Gene3D" id="3.30.450.20">
    <property type="entry name" value="PAS domain"/>
    <property type="match status" value="2"/>
</dbReference>
<dbReference type="GO" id="GO:0005667">
    <property type="term" value="C:transcription regulator complex"/>
    <property type="evidence" value="ECO:0007669"/>
    <property type="project" value="InterPro"/>
</dbReference>
<keyword evidence="4" id="KW-0539">Nucleus</keyword>
<sequence length="568" mass="62910">MRNSSSSHLIKQKFCFNIVMTSTRHWNTSFRTFFDSMVSHVLNSATHYQYLYVCSSEKGELYVLKFQVFSILCCIKLFALSLFAPSKNVLSIFHRNGLGITKEGDLQYVVVHCTGYIKSWPPAGVSLPDDEPDTNQGSKFCLVAIGRLQVTSCPSNTDINTASLPVEFISRHNPEGIFTFVDHRCLATVGFSPQELLGKKMVEFAHPEDQGLLNDSFQQVMKLKGQVLSVMFRFRTKNQDWIWIRTSSFTFQNPFSEEIEYIICTNSNVKAPNQDSHPALSSTSMQKPQLNQIANLPLEMINIKISIVAAATGPEHGKTLDKGEGLFGQERDPRFSGIYSEITGENSILYSTQHRNQQHFTQGNTFSTPRPADNFRSGGMTSQVNIVQQPSSAGQMLTQISRQSNPTQVASSWNGCRPSFAGSAQVPLASKTQSSSYAIGGFQGTPSTFGSLNSSVSTSSNSGGAYSSISNRAAAFGKEFSTTQFQSRPAENVGVWPQWQGQHHAQGSSDQQNNSSEVFNMVISHLTLNNVKHEFGHTSSNTYAEHICPFFSEARNFSLLCIKEAFLI</sequence>
<dbReference type="Pfam" id="PF14598">
    <property type="entry name" value="PAS_11"/>
    <property type="match status" value="1"/>
</dbReference>
<evidence type="ECO:0000259" key="5">
    <source>
        <dbReference type="PROSITE" id="PS50112"/>
    </source>
</evidence>
<dbReference type="GO" id="GO:0003700">
    <property type="term" value="F:DNA-binding transcription factor activity"/>
    <property type="evidence" value="ECO:0007669"/>
    <property type="project" value="InterPro"/>
</dbReference>
<dbReference type="InterPro" id="IPR050933">
    <property type="entry name" value="Circadian_TF"/>
</dbReference>
<keyword evidence="2" id="KW-0238">DNA-binding</keyword>
<dbReference type="SUPFAM" id="SSF55785">
    <property type="entry name" value="PYP-like sensor domain (PAS domain)"/>
    <property type="match status" value="1"/>
</dbReference>
<dbReference type="GO" id="GO:0005634">
    <property type="term" value="C:nucleus"/>
    <property type="evidence" value="ECO:0007669"/>
    <property type="project" value="InterPro"/>
</dbReference>
<dbReference type="CDD" id="cd00130">
    <property type="entry name" value="PAS"/>
    <property type="match status" value="1"/>
</dbReference>
<protein>
    <submittedName>
        <fullName evidence="6">Aryl hydrocarbon receptor nuclear translocator</fullName>
    </submittedName>
</protein>
<dbReference type="SMART" id="SM00091">
    <property type="entry name" value="PAS"/>
    <property type="match status" value="1"/>
</dbReference>
<evidence type="ECO:0000256" key="3">
    <source>
        <dbReference type="ARBA" id="ARBA00023163"/>
    </source>
</evidence>
<keyword evidence="3" id="KW-0804">Transcription</keyword>
<evidence type="ECO:0000256" key="2">
    <source>
        <dbReference type="ARBA" id="ARBA00023125"/>
    </source>
</evidence>
<dbReference type="InterPro" id="IPR001610">
    <property type="entry name" value="PAC"/>
</dbReference>
<dbReference type="InterPro" id="IPR035965">
    <property type="entry name" value="PAS-like_dom_sf"/>
</dbReference>
<dbReference type="NCBIfam" id="TIGR00229">
    <property type="entry name" value="sensory_box"/>
    <property type="match status" value="1"/>
</dbReference>
<proteinExistence type="predicted"/>
<evidence type="ECO:0000256" key="4">
    <source>
        <dbReference type="ARBA" id="ARBA00023242"/>
    </source>
</evidence>
<feature type="domain" description="PAS" evidence="5">
    <location>
        <begin position="173"/>
        <end position="224"/>
    </location>
</feature>
<name>A0A8C4X6X8_ERPCA</name>
<dbReference type="PRINTS" id="PR00785">
    <property type="entry name" value="NCTRNSLOCATR"/>
</dbReference>
<reference evidence="6" key="3">
    <citation type="submission" date="2025-09" db="UniProtKB">
        <authorList>
            <consortium name="Ensembl"/>
        </authorList>
    </citation>
    <scope>IDENTIFICATION</scope>
</reference>
<dbReference type="GO" id="GO:0003677">
    <property type="term" value="F:DNA binding"/>
    <property type="evidence" value="ECO:0007669"/>
    <property type="project" value="UniProtKB-KW"/>
</dbReference>
<gene>
    <name evidence="6" type="primary">ARNT</name>
</gene>
<organism evidence="6 7">
    <name type="scientific">Erpetoichthys calabaricus</name>
    <name type="common">Rope fish</name>
    <name type="synonym">Calamoichthys calabaricus</name>
    <dbReference type="NCBI Taxonomy" id="27687"/>
    <lineage>
        <taxon>Eukaryota</taxon>
        <taxon>Metazoa</taxon>
        <taxon>Chordata</taxon>
        <taxon>Craniata</taxon>
        <taxon>Vertebrata</taxon>
        <taxon>Euteleostomi</taxon>
        <taxon>Actinopterygii</taxon>
        <taxon>Polypteriformes</taxon>
        <taxon>Polypteridae</taxon>
        <taxon>Erpetoichthys</taxon>
    </lineage>
</organism>
<dbReference type="PANTHER" id="PTHR23042">
    <property type="entry name" value="CIRCADIAN PROTEIN CLOCK/ARNT/BMAL/PAS"/>
    <property type="match status" value="1"/>
</dbReference>
<accession>A0A8C4X6X8</accession>
<reference evidence="6" key="2">
    <citation type="submission" date="2025-08" db="UniProtKB">
        <authorList>
            <consortium name="Ensembl"/>
        </authorList>
    </citation>
    <scope>IDENTIFICATION</scope>
</reference>
<evidence type="ECO:0000313" key="7">
    <source>
        <dbReference type="Proteomes" id="UP000694620"/>
    </source>
</evidence>
<keyword evidence="1" id="KW-0805">Transcription regulation</keyword>
<dbReference type="GeneTree" id="ENSGT00940000157585"/>
<dbReference type="GO" id="GO:0005737">
    <property type="term" value="C:cytoplasm"/>
    <property type="evidence" value="ECO:0007669"/>
    <property type="project" value="InterPro"/>
</dbReference>
<dbReference type="SMART" id="SM00086">
    <property type="entry name" value="PAC"/>
    <property type="match status" value="1"/>
</dbReference>
<reference evidence="6" key="1">
    <citation type="submission" date="2021-06" db="EMBL/GenBank/DDBJ databases">
        <authorList>
            <consortium name="Wellcome Sanger Institute Data Sharing"/>
        </authorList>
    </citation>
    <scope>NUCLEOTIDE SEQUENCE [LARGE SCALE GENOMIC DNA]</scope>
</reference>
<dbReference type="Proteomes" id="UP000694620">
    <property type="component" value="Chromosome 2"/>
</dbReference>
<keyword evidence="7" id="KW-1185">Reference proteome</keyword>